<protein>
    <submittedName>
        <fullName evidence="1">Uncharacterized protein</fullName>
    </submittedName>
</protein>
<dbReference type="EMBL" id="GBRH01193891">
    <property type="protein sequence ID" value="JAE04005.1"/>
    <property type="molecule type" value="Transcribed_RNA"/>
</dbReference>
<accession>A0A0A9ETD8</accession>
<organism evidence="1">
    <name type="scientific">Arundo donax</name>
    <name type="common">Giant reed</name>
    <name type="synonym">Donax arundinaceus</name>
    <dbReference type="NCBI Taxonomy" id="35708"/>
    <lineage>
        <taxon>Eukaryota</taxon>
        <taxon>Viridiplantae</taxon>
        <taxon>Streptophyta</taxon>
        <taxon>Embryophyta</taxon>
        <taxon>Tracheophyta</taxon>
        <taxon>Spermatophyta</taxon>
        <taxon>Magnoliopsida</taxon>
        <taxon>Liliopsida</taxon>
        <taxon>Poales</taxon>
        <taxon>Poaceae</taxon>
        <taxon>PACMAD clade</taxon>
        <taxon>Arundinoideae</taxon>
        <taxon>Arundineae</taxon>
        <taxon>Arundo</taxon>
    </lineage>
</organism>
<sequence length="39" mass="4494">MPPNLSQEDSLMKILESKGDIVEHKRSTLPRDLNRVCDQ</sequence>
<evidence type="ECO:0000313" key="1">
    <source>
        <dbReference type="EMBL" id="JAE04005.1"/>
    </source>
</evidence>
<reference evidence="1" key="1">
    <citation type="submission" date="2014-09" db="EMBL/GenBank/DDBJ databases">
        <authorList>
            <person name="Magalhaes I.L.F."/>
            <person name="Oliveira U."/>
            <person name="Santos F.R."/>
            <person name="Vidigal T.H.D.A."/>
            <person name="Brescovit A.D."/>
            <person name="Santos A.J."/>
        </authorList>
    </citation>
    <scope>NUCLEOTIDE SEQUENCE</scope>
    <source>
        <tissue evidence="1">Shoot tissue taken approximately 20 cm above the soil surface</tissue>
    </source>
</reference>
<reference evidence="1" key="2">
    <citation type="journal article" date="2015" name="Data Brief">
        <title>Shoot transcriptome of the giant reed, Arundo donax.</title>
        <authorList>
            <person name="Barrero R.A."/>
            <person name="Guerrero F.D."/>
            <person name="Moolhuijzen P."/>
            <person name="Goolsby J.A."/>
            <person name="Tidwell J."/>
            <person name="Bellgard S.E."/>
            <person name="Bellgard M.I."/>
        </authorList>
    </citation>
    <scope>NUCLEOTIDE SEQUENCE</scope>
    <source>
        <tissue evidence="1">Shoot tissue taken approximately 20 cm above the soil surface</tissue>
    </source>
</reference>
<proteinExistence type="predicted"/>
<name>A0A0A9ETD8_ARUDO</name>
<dbReference type="AlphaFoldDB" id="A0A0A9ETD8"/>